<comment type="caution">
    <text evidence="1">The sequence shown here is derived from an EMBL/GenBank/DDBJ whole genome shotgun (WGS) entry which is preliminary data.</text>
</comment>
<accession>A0ABS6W9Q4</accession>
<organism evidence="1 2">
    <name type="scientific">Bifidobacterium phasiani</name>
    <dbReference type="NCBI Taxonomy" id="2834431"/>
    <lineage>
        <taxon>Bacteria</taxon>
        <taxon>Bacillati</taxon>
        <taxon>Actinomycetota</taxon>
        <taxon>Actinomycetes</taxon>
        <taxon>Bifidobacteriales</taxon>
        <taxon>Bifidobacteriaceae</taxon>
        <taxon>Bifidobacterium</taxon>
    </lineage>
</organism>
<reference evidence="1 2" key="1">
    <citation type="submission" date="2021-05" db="EMBL/GenBank/DDBJ databases">
        <title>Phylogenetic classification of ten novel species belonging to the genus Bifidobacterium comprising B. colchicus sp. nov., B. abeli sp. nov., B. bicoloris sp. nov., B. guerezis sp. nov., B. rosaliae sp. nov., B. santillanensis sp. nov., B. argentati sp. nov., B. amazzoni sp. nov., B. pluviali sp. nov., and B. pinnaculum sp. nov.</title>
        <authorList>
            <person name="Lugli G.A."/>
            <person name="Ruiz Garcia L."/>
            <person name="Margolles A."/>
            <person name="Ventura M."/>
        </authorList>
    </citation>
    <scope>NUCLEOTIDE SEQUENCE [LARGE SCALE GENOMIC DNA]</scope>
    <source>
        <strain evidence="1 2">6T3</strain>
    </source>
</reference>
<keyword evidence="2" id="KW-1185">Reference proteome</keyword>
<gene>
    <name evidence="1" type="ORF">KIH73_07220</name>
</gene>
<protein>
    <submittedName>
        <fullName evidence="1">Sigma-70 family RNA polymerase sigma factor</fullName>
    </submittedName>
</protein>
<evidence type="ECO:0000313" key="1">
    <source>
        <dbReference type="EMBL" id="MBW3083157.1"/>
    </source>
</evidence>
<name>A0ABS6W9Q4_9BIFI</name>
<proteinExistence type="predicted"/>
<sequence>MNTIDVTAIAERSGDWWAIEVPEMPGLFTQVRRLDQVDTMVRDAATAMGRNVGAIAVSPRLSAHDQAMIDELLATRQRALRLQDAASTMTRNAIAALRGEGLTVRDVASIIGISPQRVSALLATAPRR</sequence>
<dbReference type="RefSeq" id="WP_219082007.1">
    <property type="nucleotide sequence ID" value="NZ_JAHBBD010000015.1"/>
</dbReference>
<dbReference type="Proteomes" id="UP000812844">
    <property type="component" value="Unassembled WGS sequence"/>
</dbReference>
<dbReference type="EMBL" id="JAHBBD010000015">
    <property type="protein sequence ID" value="MBW3083157.1"/>
    <property type="molecule type" value="Genomic_DNA"/>
</dbReference>
<evidence type="ECO:0000313" key="2">
    <source>
        <dbReference type="Proteomes" id="UP000812844"/>
    </source>
</evidence>